<dbReference type="PANTHER" id="PTHR30290">
    <property type="entry name" value="PERIPLASMIC BINDING COMPONENT OF ABC TRANSPORTER"/>
    <property type="match status" value="1"/>
</dbReference>
<feature type="chain" id="PRO_5046227909" evidence="2">
    <location>
        <begin position="23"/>
        <end position="605"/>
    </location>
</feature>
<dbReference type="SUPFAM" id="SSF53850">
    <property type="entry name" value="Periplasmic binding protein-like II"/>
    <property type="match status" value="1"/>
</dbReference>
<gene>
    <name evidence="4" type="ORF">I1A42_20720</name>
</gene>
<dbReference type="EMBL" id="JADPMR010000004">
    <property type="protein sequence ID" value="MBF9002905.1"/>
    <property type="molecule type" value="Genomic_DNA"/>
</dbReference>
<evidence type="ECO:0000256" key="1">
    <source>
        <dbReference type="ARBA" id="ARBA00022729"/>
    </source>
</evidence>
<evidence type="ECO:0000313" key="4">
    <source>
        <dbReference type="EMBL" id="MBF9002905.1"/>
    </source>
</evidence>
<reference evidence="4 5" key="1">
    <citation type="submission" date="2020-11" db="EMBL/GenBank/DDBJ databases">
        <title>Vibrio nitrifigilis sp. nov., a marine nitrogen-fixing bacterium isolated from the lagoon sediment of an islet inside an atoll.</title>
        <authorList>
            <person name="Wang L.-T."/>
            <person name="Shieh W.Y."/>
        </authorList>
    </citation>
    <scope>NUCLEOTIDE SEQUENCE [LARGE SCALE GENOMIC DNA]</scope>
    <source>
        <strain evidence="4 5">NFV-1</strain>
    </source>
</reference>
<dbReference type="Gene3D" id="3.40.190.10">
    <property type="entry name" value="Periplasmic binding protein-like II"/>
    <property type="match status" value="1"/>
</dbReference>
<evidence type="ECO:0000256" key="2">
    <source>
        <dbReference type="SAM" id="SignalP"/>
    </source>
</evidence>
<organism evidence="4 5">
    <name type="scientific">Vibrio nitrifigilis</name>
    <dbReference type="NCBI Taxonomy" id="2789781"/>
    <lineage>
        <taxon>Bacteria</taxon>
        <taxon>Pseudomonadati</taxon>
        <taxon>Pseudomonadota</taxon>
        <taxon>Gammaproteobacteria</taxon>
        <taxon>Vibrionales</taxon>
        <taxon>Vibrionaceae</taxon>
        <taxon>Vibrio</taxon>
    </lineage>
</organism>
<dbReference type="InterPro" id="IPR039424">
    <property type="entry name" value="SBP_5"/>
</dbReference>
<dbReference type="InterPro" id="IPR030678">
    <property type="entry name" value="Peptide/Ni-bd"/>
</dbReference>
<name>A0ABS0GKT2_9VIBR</name>
<protein>
    <submittedName>
        <fullName evidence="4">ABC transporter substrate-binding protein</fullName>
    </submittedName>
</protein>
<keyword evidence="5" id="KW-1185">Reference proteome</keyword>
<dbReference type="Pfam" id="PF00496">
    <property type="entry name" value="SBP_bac_5"/>
    <property type="match status" value="1"/>
</dbReference>
<accession>A0ABS0GKT2</accession>
<dbReference type="RefSeq" id="WP_196124778.1">
    <property type="nucleotide sequence ID" value="NZ_JADPMR010000004.1"/>
</dbReference>
<dbReference type="CDD" id="cd08497">
    <property type="entry name" value="MbnE-like"/>
    <property type="match status" value="1"/>
</dbReference>
<comment type="caution">
    <text evidence="4">The sequence shown here is derived from an EMBL/GenBank/DDBJ whole genome shotgun (WGS) entry which is preliminary data.</text>
</comment>
<dbReference type="Gene3D" id="3.10.105.10">
    <property type="entry name" value="Dipeptide-binding Protein, Domain 3"/>
    <property type="match status" value="1"/>
</dbReference>
<dbReference type="PANTHER" id="PTHR30290:SF64">
    <property type="entry name" value="ABC TRANSPORTER PERIPLASMIC BINDING PROTEIN"/>
    <property type="match status" value="1"/>
</dbReference>
<keyword evidence="1 2" id="KW-0732">Signal</keyword>
<feature type="signal peptide" evidence="2">
    <location>
        <begin position="1"/>
        <end position="22"/>
    </location>
</feature>
<dbReference type="Proteomes" id="UP000597206">
    <property type="component" value="Unassembled WGS sequence"/>
</dbReference>
<dbReference type="InterPro" id="IPR000914">
    <property type="entry name" value="SBP_5_dom"/>
</dbReference>
<proteinExistence type="predicted"/>
<evidence type="ECO:0000313" key="5">
    <source>
        <dbReference type="Proteomes" id="UP000597206"/>
    </source>
</evidence>
<evidence type="ECO:0000259" key="3">
    <source>
        <dbReference type="Pfam" id="PF00496"/>
    </source>
</evidence>
<dbReference type="PIRSF" id="PIRSF002741">
    <property type="entry name" value="MppA"/>
    <property type="match status" value="1"/>
</dbReference>
<feature type="domain" description="Solute-binding protein family 5" evidence="3">
    <location>
        <begin position="100"/>
        <end position="504"/>
    </location>
</feature>
<sequence>MRTIRSLLLGLFMMVFSGVSLAKVIETTHLVGFGEAKYAANFSHFDYVNPKAPKYGKVTFGELGSFDNFNAFASRGVAAADSSELYDPLLKKADDEIDSYYPLIAQKLRYSDDYLWMEVEINPHARFQDGTPITAQDVAFTFDKLMKQGVPQFRVYYKDIKSVRAIAKLTVRIEMDKPERDKLFSLVESLQVLPEHYWRDKDLSQPLLTPPVGSGAYRVSSYKMGQRVTYSLNDNYWAKDLPVNVGRNNFKQIQYDYYRDDTVMLEAFKTGDFDFRQESQARVWANSYTGINFDKGYIVKEQIPHTSPAPTQGFVFNTQRTIFHDRRVREALNYAMDFQWMNHRLFYDQYTRTRSYFQSTDYEAKGLPSQAELAILKPFKHQVPKRVFTEEYQPPVTDGSGYIRPQMRKAFALLKQAGWIVKRGWLVNAQTGQPFEFSLMLSSPSLEKVAIQLQRNLKKLGIKIHIRMVDSTQYMKRLRDRDFDMVVSSYAPNPYPSADLLFVWNSHYIDSTYNTAGVSDPVVDNLTEQIARNQAHPQKLLALGRALDRVLQWNFYIIPHWYLAQYRVAMWDKFERPAITPKYSLALDTWWVSKQKAQRLPAKRR</sequence>